<dbReference type="EMBL" id="SFCI01000561">
    <property type="protein sequence ID" value="TFY79094.1"/>
    <property type="molecule type" value="Genomic_DNA"/>
</dbReference>
<name>A0A4Y9ZY20_9AGAM</name>
<dbReference type="GO" id="GO:0016020">
    <property type="term" value="C:membrane"/>
    <property type="evidence" value="ECO:0007669"/>
    <property type="project" value="UniProtKB-SubCell"/>
</dbReference>
<keyword evidence="8 9" id="KW-0472">Membrane</keyword>
<feature type="transmembrane region" description="Helical" evidence="9">
    <location>
        <begin position="92"/>
        <end position="112"/>
    </location>
</feature>
<evidence type="ECO:0000256" key="2">
    <source>
        <dbReference type="ARBA" id="ARBA00008807"/>
    </source>
</evidence>
<evidence type="ECO:0000313" key="10">
    <source>
        <dbReference type="EMBL" id="TFY79094.1"/>
    </source>
</evidence>
<keyword evidence="6" id="KW-0653">Protein transport</keyword>
<feature type="transmembrane region" description="Helical" evidence="9">
    <location>
        <begin position="63"/>
        <end position="80"/>
    </location>
</feature>
<protein>
    <submittedName>
        <fullName evidence="10">Uncharacterized protein</fullName>
    </submittedName>
</protein>
<dbReference type="GO" id="GO:0035673">
    <property type="term" value="F:oligopeptide transmembrane transporter activity"/>
    <property type="evidence" value="ECO:0007669"/>
    <property type="project" value="InterPro"/>
</dbReference>
<organism evidence="10 11">
    <name type="scientific">Hericium alpestre</name>
    <dbReference type="NCBI Taxonomy" id="135208"/>
    <lineage>
        <taxon>Eukaryota</taxon>
        <taxon>Fungi</taxon>
        <taxon>Dikarya</taxon>
        <taxon>Basidiomycota</taxon>
        <taxon>Agaricomycotina</taxon>
        <taxon>Agaricomycetes</taxon>
        <taxon>Russulales</taxon>
        <taxon>Hericiaceae</taxon>
        <taxon>Hericium</taxon>
    </lineage>
</organism>
<evidence type="ECO:0000256" key="7">
    <source>
        <dbReference type="ARBA" id="ARBA00022989"/>
    </source>
</evidence>
<keyword evidence="4 9" id="KW-0812">Transmembrane</keyword>
<proteinExistence type="inferred from homology"/>
<comment type="similarity">
    <text evidence="2">Belongs to the oligopeptide OPT transporter family.</text>
</comment>
<keyword evidence="5" id="KW-0571">Peptide transport</keyword>
<evidence type="ECO:0000256" key="4">
    <source>
        <dbReference type="ARBA" id="ARBA00022692"/>
    </source>
</evidence>
<keyword evidence="3" id="KW-0813">Transport</keyword>
<dbReference type="OrthoDB" id="9986677at2759"/>
<evidence type="ECO:0000256" key="8">
    <source>
        <dbReference type="ARBA" id="ARBA00023136"/>
    </source>
</evidence>
<dbReference type="AlphaFoldDB" id="A0A4Y9ZY20"/>
<reference evidence="10 11" key="1">
    <citation type="submission" date="2019-02" db="EMBL/GenBank/DDBJ databases">
        <title>Genome sequencing of the rare red list fungi Hericium alpestre (H. flagellum).</title>
        <authorList>
            <person name="Buettner E."/>
            <person name="Kellner H."/>
        </authorList>
    </citation>
    <scope>NUCLEOTIDE SEQUENCE [LARGE SCALE GENOMIC DNA]</scope>
    <source>
        <strain evidence="10 11">DSM 108284</strain>
    </source>
</reference>
<comment type="subcellular location">
    <subcellularLocation>
        <location evidence="1">Membrane</location>
        <topology evidence="1">Multi-pass membrane protein</topology>
    </subcellularLocation>
</comment>
<sequence length="113" mass="12824">MIFTSDFKLGHYMKVPPRPMFWAQVVSTAIAGLVQLGVQEWVFSNIDFPLIFAGLGLLPPANASNFVPWAILGFIFQFIIRRRFFPFWAKYNYVLSAALDAGTAVGVILVYFW</sequence>
<accession>A0A4Y9ZY20</accession>
<evidence type="ECO:0000313" key="11">
    <source>
        <dbReference type="Proteomes" id="UP000298061"/>
    </source>
</evidence>
<dbReference type="GO" id="GO:0015031">
    <property type="term" value="P:protein transport"/>
    <property type="evidence" value="ECO:0007669"/>
    <property type="project" value="UniProtKB-KW"/>
</dbReference>
<comment type="caution">
    <text evidence="10">The sequence shown here is derived from an EMBL/GenBank/DDBJ whole genome shotgun (WGS) entry which is preliminary data.</text>
</comment>
<evidence type="ECO:0000256" key="5">
    <source>
        <dbReference type="ARBA" id="ARBA00022856"/>
    </source>
</evidence>
<evidence type="ECO:0000256" key="6">
    <source>
        <dbReference type="ARBA" id="ARBA00022927"/>
    </source>
</evidence>
<gene>
    <name evidence="10" type="ORF">EWM64_g4917</name>
</gene>
<dbReference type="InterPro" id="IPR004813">
    <property type="entry name" value="OPT"/>
</dbReference>
<keyword evidence="7 9" id="KW-1133">Transmembrane helix</keyword>
<feature type="transmembrane region" description="Helical" evidence="9">
    <location>
        <begin position="21"/>
        <end position="43"/>
    </location>
</feature>
<dbReference type="Proteomes" id="UP000298061">
    <property type="component" value="Unassembled WGS sequence"/>
</dbReference>
<dbReference type="InterPro" id="IPR004648">
    <property type="entry name" value="Oligpept_transpt"/>
</dbReference>
<evidence type="ECO:0000256" key="3">
    <source>
        <dbReference type="ARBA" id="ARBA00022448"/>
    </source>
</evidence>
<keyword evidence="11" id="KW-1185">Reference proteome</keyword>
<evidence type="ECO:0000256" key="9">
    <source>
        <dbReference type="SAM" id="Phobius"/>
    </source>
</evidence>
<evidence type="ECO:0000256" key="1">
    <source>
        <dbReference type="ARBA" id="ARBA00004141"/>
    </source>
</evidence>
<dbReference type="PANTHER" id="PTHR22601">
    <property type="entry name" value="ISP4 LIKE PROTEIN"/>
    <property type="match status" value="1"/>
</dbReference>
<dbReference type="Pfam" id="PF03169">
    <property type="entry name" value="OPT"/>
    <property type="match status" value="1"/>
</dbReference>